<dbReference type="EMBL" id="VUNR01000014">
    <property type="protein sequence ID" value="MSU08936.1"/>
    <property type="molecule type" value="Genomic_DNA"/>
</dbReference>
<dbReference type="AlphaFoldDB" id="A0A6I2UJN0"/>
<comment type="similarity">
    <text evidence="1">Belongs to the short-chain dehydrogenases/reductases (SDR) family.</text>
</comment>
<gene>
    <name evidence="4" type="ORF">FYJ84_08060</name>
</gene>
<sequence>MDKAGKKVVLITGGTSGIGLAAAVLFLQDGWQVAVMGRDAGKGQEALDYLKKNDGKAGNIGEAVYLQGDVSSMEDCRRAVAETAGHFGRLDALINSAGIYFERAIEDVDEEAFDRMLSVNLKGTYFMTKYAIEIMKKQGSGCIVNVSSDAGLQGNMLCSTYCASKGAVNMFTKAMALELGPFGIRINAVCPGDVLTPLTEAQLLQYPDREQALGEMGSVYPLGRIASPEEVASVIKFLCSREAGFVNGALWSIDGGLT</sequence>
<proteinExistence type="inferred from homology"/>
<comment type="caution">
    <text evidence="4">The sequence shown here is derived from an EMBL/GenBank/DDBJ whole genome shotgun (WGS) entry which is preliminary data.</text>
</comment>
<dbReference type="GO" id="GO:0008206">
    <property type="term" value="P:bile acid metabolic process"/>
    <property type="evidence" value="ECO:0007669"/>
    <property type="project" value="UniProtKB-ARBA"/>
</dbReference>
<evidence type="ECO:0000259" key="3">
    <source>
        <dbReference type="SMART" id="SM00822"/>
    </source>
</evidence>
<evidence type="ECO:0000313" key="5">
    <source>
        <dbReference type="Proteomes" id="UP000433181"/>
    </source>
</evidence>
<reference evidence="4 5" key="1">
    <citation type="submission" date="2019-08" db="EMBL/GenBank/DDBJ databases">
        <title>In-depth cultivation of the pig gut microbiome towards novel bacterial diversity and tailored functional studies.</title>
        <authorList>
            <person name="Wylensek D."/>
            <person name="Hitch T.C.A."/>
            <person name="Clavel T."/>
        </authorList>
    </citation>
    <scope>NUCLEOTIDE SEQUENCE [LARGE SCALE GENOMIC DNA]</scope>
    <source>
        <strain evidence="4 5">WCA-693-APC-5D-A</strain>
    </source>
</reference>
<dbReference type="Pfam" id="PF13561">
    <property type="entry name" value="adh_short_C2"/>
    <property type="match status" value="1"/>
</dbReference>
<dbReference type="GO" id="GO:0016616">
    <property type="term" value="F:oxidoreductase activity, acting on the CH-OH group of donors, NAD or NADP as acceptor"/>
    <property type="evidence" value="ECO:0007669"/>
    <property type="project" value="UniProtKB-ARBA"/>
</dbReference>
<feature type="domain" description="Ketoreductase" evidence="3">
    <location>
        <begin position="7"/>
        <end position="216"/>
    </location>
</feature>
<dbReference type="CDD" id="cd05233">
    <property type="entry name" value="SDR_c"/>
    <property type="match status" value="1"/>
</dbReference>
<dbReference type="InterPro" id="IPR020904">
    <property type="entry name" value="Sc_DH/Rdtase_CS"/>
</dbReference>
<dbReference type="PROSITE" id="PS00061">
    <property type="entry name" value="ADH_SHORT"/>
    <property type="match status" value="1"/>
</dbReference>
<dbReference type="InterPro" id="IPR036291">
    <property type="entry name" value="NAD(P)-bd_dom_sf"/>
</dbReference>
<dbReference type="FunFam" id="3.40.50.720:FF:000084">
    <property type="entry name" value="Short-chain dehydrogenase reductase"/>
    <property type="match status" value="1"/>
</dbReference>
<keyword evidence="2" id="KW-0560">Oxidoreductase</keyword>
<evidence type="ECO:0000256" key="1">
    <source>
        <dbReference type="ARBA" id="ARBA00006484"/>
    </source>
</evidence>
<protein>
    <submittedName>
        <fullName evidence="4">SDR family oxidoreductase</fullName>
    </submittedName>
</protein>
<dbReference type="NCBIfam" id="NF005559">
    <property type="entry name" value="PRK07231.1"/>
    <property type="match status" value="1"/>
</dbReference>
<dbReference type="InterPro" id="IPR002347">
    <property type="entry name" value="SDR_fam"/>
</dbReference>
<dbReference type="GO" id="GO:0048038">
    <property type="term" value="F:quinone binding"/>
    <property type="evidence" value="ECO:0007669"/>
    <property type="project" value="TreeGrafter"/>
</dbReference>
<dbReference type="Proteomes" id="UP000433181">
    <property type="component" value="Unassembled WGS sequence"/>
</dbReference>
<organism evidence="4 5">
    <name type="scientific">Anaerovibrio slackiae</name>
    <dbReference type="NCBI Taxonomy" id="2652309"/>
    <lineage>
        <taxon>Bacteria</taxon>
        <taxon>Bacillati</taxon>
        <taxon>Bacillota</taxon>
        <taxon>Negativicutes</taxon>
        <taxon>Selenomonadales</taxon>
        <taxon>Selenomonadaceae</taxon>
        <taxon>Anaerovibrio</taxon>
    </lineage>
</organism>
<evidence type="ECO:0000313" key="4">
    <source>
        <dbReference type="EMBL" id="MSU08936.1"/>
    </source>
</evidence>
<dbReference type="GeneID" id="96778869"/>
<keyword evidence="5" id="KW-1185">Reference proteome</keyword>
<evidence type="ECO:0000256" key="2">
    <source>
        <dbReference type="ARBA" id="ARBA00023002"/>
    </source>
</evidence>
<dbReference type="InterPro" id="IPR057326">
    <property type="entry name" value="KR_dom"/>
</dbReference>
<dbReference type="PRINTS" id="PR00081">
    <property type="entry name" value="GDHRDH"/>
</dbReference>
<dbReference type="PRINTS" id="PR00080">
    <property type="entry name" value="SDRFAMILY"/>
</dbReference>
<name>A0A6I2UJN0_9FIRM</name>
<dbReference type="PANTHER" id="PTHR42760">
    <property type="entry name" value="SHORT-CHAIN DEHYDROGENASES/REDUCTASES FAMILY MEMBER"/>
    <property type="match status" value="1"/>
</dbReference>
<dbReference type="RefSeq" id="WP_154407100.1">
    <property type="nucleotide sequence ID" value="NZ_JBGVIR010000093.1"/>
</dbReference>
<dbReference type="SUPFAM" id="SSF51735">
    <property type="entry name" value="NAD(P)-binding Rossmann-fold domains"/>
    <property type="match status" value="1"/>
</dbReference>
<accession>A0A6I2UJN0</accession>
<dbReference type="SMART" id="SM00822">
    <property type="entry name" value="PKS_KR"/>
    <property type="match status" value="1"/>
</dbReference>
<dbReference type="Gene3D" id="3.40.50.720">
    <property type="entry name" value="NAD(P)-binding Rossmann-like Domain"/>
    <property type="match status" value="1"/>
</dbReference>
<dbReference type="PANTHER" id="PTHR42760:SF122">
    <property type="entry name" value="NAD(P)-BINDING PROTEIN"/>
    <property type="match status" value="1"/>
</dbReference>
<dbReference type="GO" id="GO:0006633">
    <property type="term" value="P:fatty acid biosynthetic process"/>
    <property type="evidence" value="ECO:0007669"/>
    <property type="project" value="TreeGrafter"/>
</dbReference>